<comment type="caution">
    <text evidence="8">The sequence shown here is derived from an EMBL/GenBank/DDBJ whole genome shotgun (WGS) entry which is preliminary data.</text>
</comment>
<comment type="catalytic activity">
    <reaction evidence="1">
        <text>a 1,2-diacyl-sn-glycero-3-phosphate + H2O = a 1,2-diacyl-sn-glycerol + phosphate</text>
        <dbReference type="Rhea" id="RHEA:27429"/>
        <dbReference type="ChEBI" id="CHEBI:15377"/>
        <dbReference type="ChEBI" id="CHEBI:17815"/>
        <dbReference type="ChEBI" id="CHEBI:43474"/>
        <dbReference type="ChEBI" id="CHEBI:58608"/>
        <dbReference type="EC" id="3.1.3.4"/>
    </reaction>
    <physiologicalReaction direction="left-to-right" evidence="1">
        <dbReference type="Rhea" id="RHEA:27430"/>
    </physiologicalReaction>
</comment>
<feature type="region of interest" description="Disordered" evidence="6">
    <location>
        <begin position="121"/>
        <end position="201"/>
    </location>
</feature>
<dbReference type="Proteomes" id="UP001347796">
    <property type="component" value="Unassembled WGS sequence"/>
</dbReference>
<feature type="domain" description="LNS2/PITP" evidence="7">
    <location>
        <begin position="700"/>
        <end position="854"/>
    </location>
</feature>
<feature type="region of interest" description="Disordered" evidence="6">
    <location>
        <begin position="253"/>
        <end position="333"/>
    </location>
</feature>
<gene>
    <name evidence="8" type="ORF">SNE40_022017</name>
</gene>
<feature type="compositionally biased region" description="Basic and acidic residues" evidence="6">
    <location>
        <begin position="277"/>
        <end position="290"/>
    </location>
</feature>
<dbReference type="SMART" id="SM00775">
    <property type="entry name" value="LNS2"/>
    <property type="match status" value="1"/>
</dbReference>
<dbReference type="GO" id="GO:0032869">
    <property type="term" value="P:cellular response to insulin stimulus"/>
    <property type="evidence" value="ECO:0007669"/>
    <property type="project" value="TreeGrafter"/>
</dbReference>
<feature type="compositionally biased region" description="Low complexity" evidence="6">
    <location>
        <begin position="618"/>
        <end position="629"/>
    </location>
</feature>
<sequence length="915" mass="101208">MSGLIGRIFSNVKGFYNEINSATLTGAIDVVITQQEDGTYTSSPFHVRFGKMGVLRSREKVVDIEINGLPADIQMKLGEAGEAFFVEEVDKPEDVPAHLATSPIPSSLELMQQGLKELKESHMNGESSPLQTNTSTSPGEETTENKQKDDFKSAMKILMKDNKSDSSIEDKMEGKKTRKKVLKKRKIGGKSSPRVMSTSVPEGGAMFDMEVSETSSDGEEVAQNTKLCKSLTYPLVDEVDEEALQKWRSNSFVHPLSDPELSPISSPVASRPPSPKSDTEVDRQRAEETQHSMLLEESATWDWGDFPKPPSSEALSTLVSQSDEEAKSSQDAKNVQSGKLFKLWKRESSMKQQEADGVYLDDLQLDDPEIAKLYLGSPRSFMSIRDDDCESGRGASLPQSPHSVDGAVGGPVSFLESEVRHLGHVSLSLCGGLSDPDGVNLEKFMQKVVTFGDLCEKPNMISDPDLVVRIHDKGYFNWQVAAPMLLSNVVFHKDLPEDTVKSLTKEYMPKKKKTGGSWFPWRRTIPEDRTQVISTTSANLPSTTNLSSTTNLPSTILLPANTNLSSESEVLLPKVEEASLHVTPTSSEPTSVTSTPRKEKRVKDVEQHTVSDVESESSEVGSLSGSSSGKNKIQAPGYSEPIDTGTHDTCKKSLRLTTEQIKKLNLHEGVNEVTFSVTTQYQGTTRCTSHIYLWKYDDKIIISDIDGTITKSDVLGQILPIIGRDWSQSGVADLFTRIGNNGYKFLYLSARAIGQSKVTKDLLKNIKQGNLVLPDGPLLLNPTSLISAFHREVIVKNPEEFKINCLKDIADLFPASPFYAGFGNKINDVVAYRALNIPSFRIFTINHKGELTHDLSYKFQSSYTSLSNISDHFFPPLLKKRGPTNEFSSVNYWRQPLPEIEPFEENTVLTVDETI</sequence>
<feature type="region of interest" description="Disordered" evidence="6">
    <location>
        <begin position="580"/>
        <end position="648"/>
    </location>
</feature>
<feature type="compositionally biased region" description="Polar residues" evidence="6">
    <location>
        <begin position="124"/>
        <end position="140"/>
    </location>
</feature>
<dbReference type="InterPro" id="IPR026058">
    <property type="entry name" value="LIPIN"/>
</dbReference>
<feature type="compositionally biased region" description="Basic and acidic residues" evidence="6">
    <location>
        <begin position="601"/>
        <end position="611"/>
    </location>
</feature>
<dbReference type="GO" id="GO:0005634">
    <property type="term" value="C:nucleus"/>
    <property type="evidence" value="ECO:0007669"/>
    <property type="project" value="TreeGrafter"/>
</dbReference>
<dbReference type="GO" id="GO:0009062">
    <property type="term" value="P:fatty acid catabolic process"/>
    <property type="evidence" value="ECO:0007669"/>
    <property type="project" value="TreeGrafter"/>
</dbReference>
<evidence type="ECO:0000256" key="1">
    <source>
        <dbReference type="ARBA" id="ARBA00001180"/>
    </source>
</evidence>
<dbReference type="InterPro" id="IPR031703">
    <property type="entry name" value="Lipin_mid"/>
</dbReference>
<keyword evidence="9" id="KW-1185">Reference proteome</keyword>
<dbReference type="GO" id="GO:0003713">
    <property type="term" value="F:transcription coactivator activity"/>
    <property type="evidence" value="ECO:0007669"/>
    <property type="project" value="TreeGrafter"/>
</dbReference>
<feature type="compositionally biased region" description="Basic and acidic residues" evidence="6">
    <location>
        <begin position="143"/>
        <end position="175"/>
    </location>
</feature>
<evidence type="ECO:0000256" key="3">
    <source>
        <dbReference type="ARBA" id="ARBA00005476"/>
    </source>
</evidence>
<dbReference type="EMBL" id="JAZGQO010000018">
    <property type="protein sequence ID" value="KAK6168129.1"/>
    <property type="molecule type" value="Genomic_DNA"/>
</dbReference>
<dbReference type="AlphaFoldDB" id="A0AAN8GH13"/>
<dbReference type="PANTHER" id="PTHR12181:SF12">
    <property type="entry name" value="PHOSPHATIDATE PHOSPHATASE"/>
    <property type="match status" value="1"/>
</dbReference>
<dbReference type="GO" id="GO:0019432">
    <property type="term" value="P:triglyceride biosynthetic process"/>
    <property type="evidence" value="ECO:0007669"/>
    <property type="project" value="TreeGrafter"/>
</dbReference>
<dbReference type="InterPro" id="IPR031315">
    <property type="entry name" value="LNS2/PITP"/>
</dbReference>
<comment type="cofactor">
    <cofactor evidence="2">
        <name>Mg(2+)</name>
        <dbReference type="ChEBI" id="CHEBI:18420"/>
    </cofactor>
</comment>
<dbReference type="GO" id="GO:0008195">
    <property type="term" value="F:phosphatidate phosphatase activity"/>
    <property type="evidence" value="ECO:0007669"/>
    <property type="project" value="UniProtKB-EC"/>
</dbReference>
<evidence type="ECO:0000313" key="8">
    <source>
        <dbReference type="EMBL" id="KAK6168129.1"/>
    </source>
</evidence>
<dbReference type="Pfam" id="PF16876">
    <property type="entry name" value="Lipin_mid"/>
    <property type="match status" value="1"/>
</dbReference>
<dbReference type="InterPro" id="IPR007651">
    <property type="entry name" value="Lipin_N"/>
</dbReference>
<dbReference type="Pfam" id="PF04571">
    <property type="entry name" value="Lipin_N"/>
    <property type="match status" value="1"/>
</dbReference>
<evidence type="ECO:0000256" key="6">
    <source>
        <dbReference type="SAM" id="MobiDB-lite"/>
    </source>
</evidence>
<dbReference type="PANTHER" id="PTHR12181">
    <property type="entry name" value="LIPIN"/>
    <property type="match status" value="1"/>
</dbReference>
<evidence type="ECO:0000256" key="2">
    <source>
        <dbReference type="ARBA" id="ARBA00001946"/>
    </source>
</evidence>
<accession>A0AAN8GH13</accession>
<keyword evidence="5" id="KW-0378">Hydrolase</keyword>
<evidence type="ECO:0000256" key="4">
    <source>
        <dbReference type="ARBA" id="ARBA00012638"/>
    </source>
</evidence>
<comment type="similarity">
    <text evidence="3">Belongs to the lipin family.</text>
</comment>
<dbReference type="EC" id="3.1.3.4" evidence="4"/>
<reference evidence="8 9" key="1">
    <citation type="submission" date="2024-01" db="EMBL/GenBank/DDBJ databases">
        <title>The genome of the rayed Mediterranean limpet Patella caerulea (Linnaeus, 1758).</title>
        <authorList>
            <person name="Anh-Thu Weber A."/>
            <person name="Halstead-Nussloch G."/>
        </authorList>
    </citation>
    <scope>NUCLEOTIDE SEQUENCE [LARGE SCALE GENOMIC DNA]</scope>
    <source>
        <strain evidence="8">AATW-2023a</strain>
        <tissue evidence="8">Whole specimen</tissue>
    </source>
</reference>
<dbReference type="InterPro" id="IPR036412">
    <property type="entry name" value="HAD-like_sf"/>
</dbReference>
<evidence type="ECO:0000259" key="7">
    <source>
        <dbReference type="SMART" id="SM00775"/>
    </source>
</evidence>
<dbReference type="Pfam" id="PF08235">
    <property type="entry name" value="LNS2"/>
    <property type="match status" value="1"/>
</dbReference>
<feature type="compositionally biased region" description="Basic residues" evidence="6">
    <location>
        <begin position="176"/>
        <end position="188"/>
    </location>
</feature>
<organism evidence="8 9">
    <name type="scientific">Patella caerulea</name>
    <name type="common">Rayed Mediterranean limpet</name>
    <dbReference type="NCBI Taxonomy" id="87958"/>
    <lineage>
        <taxon>Eukaryota</taxon>
        <taxon>Metazoa</taxon>
        <taxon>Spiralia</taxon>
        <taxon>Lophotrochozoa</taxon>
        <taxon>Mollusca</taxon>
        <taxon>Gastropoda</taxon>
        <taxon>Patellogastropoda</taxon>
        <taxon>Patelloidea</taxon>
        <taxon>Patellidae</taxon>
        <taxon>Patella</taxon>
    </lineage>
</organism>
<name>A0AAN8GH13_PATCE</name>
<dbReference type="InterPro" id="IPR013209">
    <property type="entry name" value="LNS2"/>
</dbReference>
<evidence type="ECO:0000256" key="5">
    <source>
        <dbReference type="ARBA" id="ARBA00022801"/>
    </source>
</evidence>
<dbReference type="SUPFAM" id="SSF56784">
    <property type="entry name" value="HAD-like"/>
    <property type="match status" value="1"/>
</dbReference>
<dbReference type="GO" id="GO:0045944">
    <property type="term" value="P:positive regulation of transcription by RNA polymerase II"/>
    <property type="evidence" value="ECO:0007669"/>
    <property type="project" value="TreeGrafter"/>
</dbReference>
<protein>
    <recommendedName>
        <fullName evidence="4">phosphatidate phosphatase</fullName>
        <ecNumber evidence="4">3.1.3.4</ecNumber>
    </recommendedName>
</protein>
<evidence type="ECO:0000313" key="9">
    <source>
        <dbReference type="Proteomes" id="UP001347796"/>
    </source>
</evidence>
<proteinExistence type="inferred from homology"/>
<feature type="compositionally biased region" description="Low complexity" evidence="6">
    <location>
        <begin position="582"/>
        <end position="595"/>
    </location>
</feature>